<comment type="caution">
    <text evidence="8">The sequence shown here is derived from an EMBL/GenBank/DDBJ whole genome shotgun (WGS) entry which is preliminary data.</text>
</comment>
<evidence type="ECO:0000256" key="3">
    <source>
        <dbReference type="ARBA" id="ARBA00023054"/>
    </source>
</evidence>
<feature type="coiled-coil region" evidence="6">
    <location>
        <begin position="116"/>
        <end position="161"/>
    </location>
</feature>
<feature type="topological domain" description="Extracellular" evidence="6">
    <location>
        <begin position="1"/>
        <end position="20"/>
    </location>
</feature>
<organism evidence="8 9">
    <name type="scientific">Bavariicoccus seileri</name>
    <dbReference type="NCBI Taxonomy" id="549685"/>
    <lineage>
        <taxon>Bacteria</taxon>
        <taxon>Bacillati</taxon>
        <taxon>Bacillota</taxon>
        <taxon>Bacilli</taxon>
        <taxon>Lactobacillales</taxon>
        <taxon>Enterococcaceae</taxon>
        <taxon>Bavariicoccus</taxon>
    </lineage>
</organism>
<name>A0A3D4S6L8_9ENTE</name>
<feature type="coiled-coil region" evidence="6">
    <location>
        <begin position="359"/>
        <end position="386"/>
    </location>
</feature>
<accession>A0A3D4S6L8</accession>
<keyword evidence="5 6" id="KW-0717">Septation</keyword>
<evidence type="ECO:0000256" key="1">
    <source>
        <dbReference type="ARBA" id="ARBA00022692"/>
    </source>
</evidence>
<keyword evidence="2 6" id="KW-1133">Transmembrane helix</keyword>
<dbReference type="Pfam" id="PF06160">
    <property type="entry name" value="EzrA"/>
    <property type="match status" value="1"/>
</dbReference>
<dbReference type="AlphaFoldDB" id="A0A3D4S6L8"/>
<dbReference type="InterPro" id="IPR010379">
    <property type="entry name" value="EzrA"/>
</dbReference>
<dbReference type="Proteomes" id="UP000262195">
    <property type="component" value="Unassembled WGS sequence"/>
</dbReference>
<keyword evidence="6" id="KW-0132">Cell division</keyword>
<feature type="coiled-coil region" evidence="6">
    <location>
        <begin position="422"/>
        <end position="449"/>
    </location>
</feature>
<proteinExistence type="inferred from homology"/>
<keyword evidence="6" id="KW-0131">Cell cycle</keyword>
<evidence type="ECO:0000256" key="7">
    <source>
        <dbReference type="SAM" id="Phobius"/>
    </source>
</evidence>
<evidence type="ECO:0000313" key="8">
    <source>
        <dbReference type="EMBL" id="HCS93601.1"/>
    </source>
</evidence>
<feature type="topological domain" description="Cytoplasmic" evidence="6">
    <location>
        <begin position="40"/>
        <end position="587"/>
    </location>
</feature>
<dbReference type="EMBL" id="DQHO01000016">
    <property type="protein sequence ID" value="HCS93601.1"/>
    <property type="molecule type" value="Genomic_DNA"/>
</dbReference>
<sequence length="587" mass="68362">MWRVTSTGGMAMNAGTGFMNLLIGIIIIAIIGYFVFYYYQHKQKKDISELQNQREDLMAVPVADTLYTLKNMNLTGQTRRTYESWQATWQTITRFSLPEIEAAIISAQQANERYNLVKATKSIDFAKQQLKEAKRNIDKVYKALQRLLDSEEQNRKKGEDIQNDYNELRKNLLSQSFTYGDALDSLEKRLSYLELDFTKFHTLSNEGDHMEAKDVLSQIETEMTELNDVIKQIPEFYKEIKETYEPQVEDLENGYQRLLSEKYLFNDIDVEADIKAIEDLIVSAENSIKGIKLGDARKELDKVKREIDQTYDEMEAEITAKQYVDSHIQTVHLQLEKALKNNRYGALEVDRMGQNYILHNNEEVKIAEFQSQLEEEQDKLNHYDEQLADNAVAFSLAKDYLELLLKRLTDIMHQQSDMMKQLATLRQQEEAIKTNLDEYEIELRNMKRHIEKANIPGLPKSYLDLFFQTSDMIEALNSELNRVRIDLPVLNAKDEAIAKQIERLEDLTDSIVDDAHLTEAMIQYANRYRLDNETIALAIQQSLAIFDREYDYSRSLEIIEKALAKIDAEAPQNVRQSYQRDKANRVL</sequence>
<dbReference type="GO" id="GO:0000921">
    <property type="term" value="P:septin ring assembly"/>
    <property type="evidence" value="ECO:0007669"/>
    <property type="project" value="InterPro"/>
</dbReference>
<gene>
    <name evidence="6" type="primary">ezrA</name>
    <name evidence="8" type="ORF">DIW15_02685</name>
</gene>
<dbReference type="GO" id="GO:0005940">
    <property type="term" value="C:septin ring"/>
    <property type="evidence" value="ECO:0007669"/>
    <property type="project" value="InterPro"/>
</dbReference>
<keyword evidence="6" id="KW-1003">Cell membrane</keyword>
<evidence type="ECO:0000256" key="4">
    <source>
        <dbReference type="ARBA" id="ARBA00023136"/>
    </source>
</evidence>
<keyword evidence="4 6" id="KW-0472">Membrane</keyword>
<keyword evidence="1 6" id="KW-0812">Transmembrane</keyword>
<dbReference type="GO" id="GO:0016301">
    <property type="term" value="F:kinase activity"/>
    <property type="evidence" value="ECO:0007669"/>
    <property type="project" value="UniProtKB-KW"/>
</dbReference>
<dbReference type="STRING" id="1121105.GCA_000421665_00116"/>
<evidence type="ECO:0000256" key="2">
    <source>
        <dbReference type="ARBA" id="ARBA00022989"/>
    </source>
</evidence>
<evidence type="ECO:0000256" key="5">
    <source>
        <dbReference type="ARBA" id="ARBA00023210"/>
    </source>
</evidence>
<keyword evidence="8" id="KW-0418">Kinase</keyword>
<protein>
    <recommendedName>
        <fullName evidence="6">Septation ring formation regulator EzrA</fullName>
    </recommendedName>
</protein>
<dbReference type="GO" id="GO:0000917">
    <property type="term" value="P:division septum assembly"/>
    <property type="evidence" value="ECO:0007669"/>
    <property type="project" value="UniProtKB-KW"/>
</dbReference>
<keyword evidence="3 6" id="KW-0175">Coiled coil</keyword>
<keyword evidence="8" id="KW-0808">Transferase</keyword>
<feature type="transmembrane region" description="Helical" evidence="7">
    <location>
        <begin position="21"/>
        <end position="39"/>
    </location>
</feature>
<reference evidence="8 9" key="1">
    <citation type="journal article" date="2018" name="Nat. Biotechnol.">
        <title>A standardized bacterial taxonomy based on genome phylogeny substantially revises the tree of life.</title>
        <authorList>
            <person name="Parks D.H."/>
            <person name="Chuvochina M."/>
            <person name="Waite D.W."/>
            <person name="Rinke C."/>
            <person name="Skarshewski A."/>
            <person name="Chaumeil P.A."/>
            <person name="Hugenholtz P."/>
        </authorList>
    </citation>
    <scope>NUCLEOTIDE SEQUENCE [LARGE SCALE GENOMIC DNA]</scope>
    <source>
        <strain evidence="8">UBA11306</strain>
    </source>
</reference>
<dbReference type="HAMAP" id="MF_00728">
    <property type="entry name" value="EzrA"/>
    <property type="match status" value="1"/>
</dbReference>
<comment type="subcellular location">
    <subcellularLocation>
        <location evidence="6">Cell membrane</location>
        <topology evidence="6">Single-pass membrane protein</topology>
    </subcellularLocation>
    <text evidence="6">Colocalized with FtsZ to the nascent septal site.</text>
</comment>
<evidence type="ECO:0000313" key="9">
    <source>
        <dbReference type="Proteomes" id="UP000262195"/>
    </source>
</evidence>
<dbReference type="GO" id="GO:0005886">
    <property type="term" value="C:plasma membrane"/>
    <property type="evidence" value="ECO:0007669"/>
    <property type="project" value="UniProtKB-SubCell"/>
</dbReference>
<comment type="function">
    <text evidence="6">Negative regulator of FtsZ ring formation; modulates the frequency and position of FtsZ ring formation. Inhibits FtsZ ring formation at polar sites. Interacts either with FtsZ or with one of its binding partners to promote depolymerization.</text>
</comment>
<evidence type="ECO:0000256" key="6">
    <source>
        <dbReference type="HAMAP-Rule" id="MF_00728"/>
    </source>
</evidence>
<comment type="similarity">
    <text evidence="6">Belongs to the EzrA family.</text>
</comment>